<evidence type="ECO:0000313" key="1">
    <source>
        <dbReference type="EMBL" id="CAG6743890.1"/>
    </source>
</evidence>
<accession>A0A8D8ZBE7</accession>
<name>A0A8D8ZBE7_9HEMI</name>
<organism evidence="1">
    <name type="scientific">Cacopsylla melanoneura</name>
    <dbReference type="NCBI Taxonomy" id="428564"/>
    <lineage>
        <taxon>Eukaryota</taxon>
        <taxon>Metazoa</taxon>
        <taxon>Ecdysozoa</taxon>
        <taxon>Arthropoda</taxon>
        <taxon>Hexapoda</taxon>
        <taxon>Insecta</taxon>
        <taxon>Pterygota</taxon>
        <taxon>Neoptera</taxon>
        <taxon>Paraneoptera</taxon>
        <taxon>Hemiptera</taxon>
        <taxon>Sternorrhyncha</taxon>
        <taxon>Psylloidea</taxon>
        <taxon>Psyllidae</taxon>
        <taxon>Psyllinae</taxon>
        <taxon>Cacopsylla</taxon>
    </lineage>
</organism>
<protein>
    <submittedName>
        <fullName evidence="1">Uncharacterized protein</fullName>
    </submittedName>
</protein>
<reference evidence="1" key="1">
    <citation type="submission" date="2021-05" db="EMBL/GenBank/DDBJ databases">
        <authorList>
            <person name="Alioto T."/>
            <person name="Alioto T."/>
            <person name="Gomez Garrido J."/>
        </authorList>
    </citation>
    <scope>NUCLEOTIDE SEQUENCE</scope>
</reference>
<sequence>MNFLTQVFKAHFECKFTYFLYNLSLEEYPLNGQTLLKKTYNGTETGSVPFYFFFFFFFYPPPPPPPPSPPPPPPPLFDGIWKVKTAFCVRGRGIFNKKIACWKLRFKCVEEEDVEEEEEEEGEKIDYLLEIADNKQSRKLLSIRKLTTI</sequence>
<dbReference type="EMBL" id="HBUF01455540">
    <property type="protein sequence ID" value="CAG6743890.1"/>
    <property type="molecule type" value="Transcribed_RNA"/>
</dbReference>
<proteinExistence type="predicted"/>
<dbReference type="AlphaFoldDB" id="A0A8D8ZBE7"/>